<dbReference type="OrthoDB" id="687730at2759"/>
<feature type="compositionally biased region" description="Low complexity" evidence="1">
    <location>
        <begin position="740"/>
        <end position="754"/>
    </location>
</feature>
<keyword evidence="2" id="KW-0812">Transmembrane</keyword>
<gene>
    <name evidence="3" type="primary">Clca4a_5</name>
    <name evidence="3" type="ORF">FJT64_024484</name>
</gene>
<accession>A0A6A4WC11</accession>
<dbReference type="Proteomes" id="UP000440578">
    <property type="component" value="Unassembled WGS sequence"/>
</dbReference>
<dbReference type="SUPFAM" id="SSF53300">
    <property type="entry name" value="vWA-like"/>
    <property type="match status" value="1"/>
</dbReference>
<feature type="region of interest" description="Disordered" evidence="1">
    <location>
        <begin position="1"/>
        <end position="21"/>
    </location>
</feature>
<dbReference type="GO" id="GO:0032991">
    <property type="term" value="C:protein-containing complex"/>
    <property type="evidence" value="ECO:0007669"/>
    <property type="project" value="UniProtKB-ARBA"/>
</dbReference>
<keyword evidence="4" id="KW-1185">Reference proteome</keyword>
<dbReference type="EMBL" id="VIIS01000932">
    <property type="protein sequence ID" value="KAF0303533.1"/>
    <property type="molecule type" value="Genomic_DNA"/>
</dbReference>
<evidence type="ECO:0000313" key="3">
    <source>
        <dbReference type="EMBL" id="KAF0303533.1"/>
    </source>
</evidence>
<dbReference type="Gene3D" id="3.40.50.410">
    <property type="entry name" value="von Willebrand factor, type A domain"/>
    <property type="match status" value="1"/>
</dbReference>
<proteinExistence type="predicted"/>
<feature type="region of interest" description="Disordered" evidence="1">
    <location>
        <begin position="661"/>
        <end position="709"/>
    </location>
</feature>
<evidence type="ECO:0000256" key="2">
    <source>
        <dbReference type="SAM" id="Phobius"/>
    </source>
</evidence>
<feature type="compositionally biased region" description="Low complexity" evidence="1">
    <location>
        <begin position="824"/>
        <end position="835"/>
    </location>
</feature>
<dbReference type="Gene3D" id="2.60.40.10">
    <property type="entry name" value="Immunoglobulins"/>
    <property type="match status" value="1"/>
</dbReference>
<organism evidence="3 4">
    <name type="scientific">Amphibalanus amphitrite</name>
    <name type="common">Striped barnacle</name>
    <name type="synonym">Balanus amphitrite</name>
    <dbReference type="NCBI Taxonomy" id="1232801"/>
    <lineage>
        <taxon>Eukaryota</taxon>
        <taxon>Metazoa</taxon>
        <taxon>Ecdysozoa</taxon>
        <taxon>Arthropoda</taxon>
        <taxon>Crustacea</taxon>
        <taxon>Multicrustacea</taxon>
        <taxon>Cirripedia</taxon>
        <taxon>Thoracica</taxon>
        <taxon>Thoracicalcarea</taxon>
        <taxon>Balanomorpha</taxon>
        <taxon>Balanoidea</taxon>
        <taxon>Balanidae</taxon>
        <taxon>Amphibalaninae</taxon>
        <taxon>Amphibalanus</taxon>
    </lineage>
</organism>
<protein>
    <submittedName>
        <fullName evidence="3">Calcium-activated chloride channel regulator 4A</fullName>
    </submittedName>
</protein>
<dbReference type="InterPro" id="IPR036465">
    <property type="entry name" value="vWFA_dom_sf"/>
</dbReference>
<evidence type="ECO:0000256" key="1">
    <source>
        <dbReference type="SAM" id="MobiDB-lite"/>
    </source>
</evidence>
<name>A0A6A4WC11_AMPAM</name>
<comment type="caution">
    <text evidence="3">The sequence shown here is derived from an EMBL/GenBank/DDBJ whole genome shotgun (WGS) entry which is preliminary data.</text>
</comment>
<feature type="transmembrane region" description="Helical" evidence="2">
    <location>
        <begin position="632"/>
        <end position="654"/>
    </location>
</feature>
<feature type="compositionally biased region" description="Low complexity" evidence="1">
    <location>
        <begin position="769"/>
        <end position="784"/>
    </location>
</feature>
<evidence type="ECO:0000313" key="4">
    <source>
        <dbReference type="Proteomes" id="UP000440578"/>
    </source>
</evidence>
<keyword evidence="2" id="KW-0472">Membrane</keyword>
<keyword evidence="2" id="KW-1133">Transmembrane helix</keyword>
<reference evidence="3 4" key="1">
    <citation type="submission" date="2019-07" db="EMBL/GenBank/DDBJ databases">
        <title>Draft genome assembly of a fouling barnacle, Amphibalanus amphitrite (Darwin, 1854): The first reference genome for Thecostraca.</title>
        <authorList>
            <person name="Kim W."/>
        </authorList>
    </citation>
    <scope>NUCLEOTIDE SEQUENCE [LARGE SCALE GENOMIC DNA]</scope>
    <source>
        <strain evidence="3">SNU_AA5</strain>
        <tissue evidence="3">Soma without cirri and trophi</tissue>
    </source>
</reference>
<dbReference type="AlphaFoldDB" id="A0A6A4WC11"/>
<sequence>MEQHEDFRLGSNPPSHRPAAPPITVRTARAAPDRLFFLLESSATMRVRHRWDLVSSSVRKFVNWDAPAGARVGIGHFGGSYRTDRPVTAVPESLMGRGELVNLPPVADDVPEEQKSWRQAVDGALTALGEEAAGAILFWVTGNGNDSSVAPSREDVHYMIRILTEKQTRLVVVFYPHPTRSLARVARATGGAVLSVSDVAAGALTGIGVFHELSEAYRLALRRLSRRRRLPVRVEDKEFVGGGPQVRGSFLLDDTVGGNTTLAVMYSQKTDIGYVRLQRPGGEMEPVYTYTDTTNHLQYARVEHEPGLWTYEVDSAAPAGGTVVVQVNADPAPSPQDELRLEAWTNAAATGDVLNATRTPLIIYASLMKGDAAILNAEVHAVVARPDGQRVRVKLLDNGLGEPDVQRGDGVYSRYFTDFGSVPRTPDRRLTIHVEAGGSRARVVTGRDRTVPCCGSVVLGVRTAPLPELRRAVAAGVVRLAGMPQSGDDPFPPGRITDLRAEVNPEERTVTLRWTAPGDDFDRSDGRVFRYDARYSTDRDHLRGDFSGGSLVRGWSSPQPAGSQSSATVRLDTVDGELLFLAVRGRDAAGNRGAPSNVVSFVVPPPPTTPPPPAPTTATPAPTRALLRGQSLLIVAASTAGAALLVLVLLLACCCCRRGRRGGKTDRETGGPRANGDASGAYKTSMPPVTISSEVDKKGPTGVVASDGSVSQTPVMWTASDILQQPDGRPPAPDSGYGGLSASRAGSGRARYNSYQTPYGEDMVYDGRSVASSQPSDSFPSISSEARHAAALSEAGAGWPSDRDSPLRPGLPGGLAHSSGDLAPGETTPTELPPGMKMLPTHGERSSAALSYVQGRKRRNITQV</sequence>
<dbReference type="InterPro" id="IPR013783">
    <property type="entry name" value="Ig-like_fold"/>
</dbReference>
<feature type="region of interest" description="Disordered" evidence="1">
    <location>
        <begin position="722"/>
        <end position="848"/>
    </location>
</feature>